<evidence type="ECO:0000313" key="3">
    <source>
        <dbReference type="Proteomes" id="UP001151081"/>
    </source>
</evidence>
<evidence type="ECO:0000313" key="2">
    <source>
        <dbReference type="EMBL" id="MDC3979422.1"/>
    </source>
</evidence>
<dbReference type="RefSeq" id="WP_272418160.1">
    <property type="nucleotide sequence ID" value="NZ_JAGTJJ010000001.1"/>
</dbReference>
<gene>
    <name evidence="2" type="ORF">KEG57_02855</name>
</gene>
<comment type="caution">
    <text evidence="2">The sequence shown here is derived from an EMBL/GenBank/DDBJ whole genome shotgun (WGS) entry which is preliminary data.</text>
</comment>
<sequence length="273" mass="29243">MRVTIDGKPKNRMGRSSFWIFMRSGDHELRATLDGYEEAIVPFTVKKREDKQLPVTLKPLPVPAPPVPAVYEPEKDPPKVERVVVGGDANLPKQEDPWGYEDPRPAQKSEEKRWSIGGGPVVVFGVASWMPAVGLVAGGSWRASEYVSLGLEGRAAWLTTGVGGRQIAAMTAGGLLSACGHWRWLFGCALGHLGVMKGDFSAQSYQAASFVDVYPGAGGRVGAQLRVSPSFRVDAATDVLGLTKGTKIAVGQTVIVDQPPVMLSVSLGVGWEF</sequence>
<organism evidence="2 3">
    <name type="scientific">Polyangium jinanense</name>
    <dbReference type="NCBI Taxonomy" id="2829994"/>
    <lineage>
        <taxon>Bacteria</taxon>
        <taxon>Pseudomonadati</taxon>
        <taxon>Myxococcota</taxon>
        <taxon>Polyangia</taxon>
        <taxon>Polyangiales</taxon>
        <taxon>Polyangiaceae</taxon>
        <taxon>Polyangium</taxon>
    </lineage>
</organism>
<evidence type="ECO:0008006" key="4">
    <source>
        <dbReference type="Google" id="ProtNLM"/>
    </source>
</evidence>
<protein>
    <recommendedName>
        <fullName evidence="4">PEGA domain-containing protein</fullName>
    </recommendedName>
</protein>
<dbReference type="AlphaFoldDB" id="A0A9X3WWD7"/>
<reference evidence="2 3" key="1">
    <citation type="submission" date="2021-04" db="EMBL/GenBank/DDBJ databases">
        <title>Genome analysis of Polyangium sp.</title>
        <authorList>
            <person name="Li Y."/>
            <person name="Wang J."/>
        </authorList>
    </citation>
    <scope>NUCLEOTIDE SEQUENCE [LARGE SCALE GENOMIC DNA]</scope>
    <source>
        <strain evidence="2 3">SDU14</strain>
    </source>
</reference>
<proteinExistence type="predicted"/>
<dbReference type="EMBL" id="JAGTJJ010000001">
    <property type="protein sequence ID" value="MDC3979422.1"/>
    <property type="molecule type" value="Genomic_DNA"/>
</dbReference>
<dbReference type="Proteomes" id="UP001151081">
    <property type="component" value="Unassembled WGS sequence"/>
</dbReference>
<evidence type="ECO:0000256" key="1">
    <source>
        <dbReference type="SAM" id="MobiDB-lite"/>
    </source>
</evidence>
<feature type="region of interest" description="Disordered" evidence="1">
    <location>
        <begin position="88"/>
        <end position="112"/>
    </location>
</feature>
<accession>A0A9X3WWD7</accession>
<keyword evidence="3" id="KW-1185">Reference proteome</keyword>
<name>A0A9X3WWD7_9BACT</name>
<feature type="compositionally biased region" description="Basic and acidic residues" evidence="1">
    <location>
        <begin position="93"/>
        <end position="112"/>
    </location>
</feature>